<sequence length="199" mass="22679">MSKQTNLTKTDDKLDLDKLYLNRKHQLRMPRSSKHVLLQHARETRISNGWFNRLSFYALAASTMLLVMFVSFTPNQSPLNNAHLVTNVELHSMPVDNIKPSISAELTQRRAQHYADYIAKEQTLKAYRQSFAKIMSTNNGLELKTCDNTRLYLSQTLVNALANMNKLDSNVKKGQQVAIVFDKQGIILSILEPKQGPMC</sequence>
<evidence type="ECO:0000256" key="1">
    <source>
        <dbReference type="SAM" id="Phobius"/>
    </source>
</evidence>
<accession>A0ABT3AAW1</accession>
<keyword evidence="1" id="KW-0472">Membrane</keyword>
<dbReference type="Proteomes" id="UP001652504">
    <property type="component" value="Unassembled WGS sequence"/>
</dbReference>
<reference evidence="2 3" key="1">
    <citation type="submission" date="2022-10" db="EMBL/GenBank/DDBJ databases">
        <title>Aestuariibacter sp. AA17 isolated from Montipora capitata coral fragment.</title>
        <authorList>
            <person name="Emsley S.A."/>
            <person name="Pfannmuller K.M."/>
            <person name="Loughran R.M."/>
            <person name="Shlafstein M."/>
            <person name="Papke E."/>
            <person name="Saw J.H."/>
            <person name="Ushijima B."/>
            <person name="Videau P."/>
        </authorList>
    </citation>
    <scope>NUCLEOTIDE SEQUENCE [LARGE SCALE GENOMIC DNA]</scope>
    <source>
        <strain evidence="2 3">AA17</strain>
    </source>
</reference>
<keyword evidence="1" id="KW-0812">Transmembrane</keyword>
<evidence type="ECO:0000313" key="3">
    <source>
        <dbReference type="Proteomes" id="UP001652504"/>
    </source>
</evidence>
<comment type="caution">
    <text evidence="2">The sequence shown here is derived from an EMBL/GenBank/DDBJ whole genome shotgun (WGS) entry which is preliminary data.</text>
</comment>
<gene>
    <name evidence="2" type="ORF">OE749_13585</name>
</gene>
<protein>
    <submittedName>
        <fullName evidence="2">Uncharacterized protein</fullName>
    </submittedName>
</protein>
<name>A0ABT3AAW1_9ALTE</name>
<evidence type="ECO:0000313" key="2">
    <source>
        <dbReference type="EMBL" id="MCV2885725.1"/>
    </source>
</evidence>
<dbReference type="EMBL" id="JAOWKX010000007">
    <property type="protein sequence ID" value="MCV2885725.1"/>
    <property type="molecule type" value="Genomic_DNA"/>
</dbReference>
<feature type="transmembrane region" description="Helical" evidence="1">
    <location>
        <begin position="54"/>
        <end position="72"/>
    </location>
</feature>
<proteinExistence type="predicted"/>
<organism evidence="2 3">
    <name type="scientific">Fluctibacter corallii</name>
    <dbReference type="NCBI Taxonomy" id="2984329"/>
    <lineage>
        <taxon>Bacteria</taxon>
        <taxon>Pseudomonadati</taxon>
        <taxon>Pseudomonadota</taxon>
        <taxon>Gammaproteobacteria</taxon>
        <taxon>Alteromonadales</taxon>
        <taxon>Alteromonadaceae</taxon>
        <taxon>Fluctibacter</taxon>
    </lineage>
</organism>
<keyword evidence="1" id="KW-1133">Transmembrane helix</keyword>
<dbReference type="RefSeq" id="WP_263713013.1">
    <property type="nucleotide sequence ID" value="NZ_JAOWKX010000007.1"/>
</dbReference>
<keyword evidence="3" id="KW-1185">Reference proteome</keyword>